<dbReference type="PANTHER" id="PTHR18964:SF174">
    <property type="entry name" value="D-ALLOSE KINASE-RELATED"/>
    <property type="match status" value="1"/>
</dbReference>
<protein>
    <submittedName>
        <fullName evidence="2">Fructokinase</fullName>
        <ecNumber evidence="2">2.7.1.4</ecNumber>
    </submittedName>
</protein>
<keyword evidence="3" id="KW-1185">Reference proteome</keyword>
<dbReference type="GO" id="GO:0008865">
    <property type="term" value="F:fructokinase activity"/>
    <property type="evidence" value="ECO:0007669"/>
    <property type="project" value="UniProtKB-EC"/>
</dbReference>
<reference evidence="2 3" key="1">
    <citation type="submission" date="2013-10" db="EMBL/GenBank/DDBJ databases">
        <title>Salinisphaera orenii MK-B5 Genome Sequencing.</title>
        <authorList>
            <person name="Lai Q."/>
            <person name="Li C."/>
            <person name="Shao Z."/>
        </authorList>
    </citation>
    <scope>NUCLEOTIDE SEQUENCE [LARGE SCALE GENOMIC DNA]</scope>
    <source>
        <strain evidence="2 3">MK-B5</strain>
    </source>
</reference>
<dbReference type="RefSeq" id="WP_123632007.1">
    <property type="nucleotide sequence ID" value="NZ_AYKH01000041.1"/>
</dbReference>
<dbReference type="SUPFAM" id="SSF53067">
    <property type="entry name" value="Actin-like ATPase domain"/>
    <property type="match status" value="1"/>
</dbReference>
<dbReference type="InterPro" id="IPR049874">
    <property type="entry name" value="ROK_cs"/>
</dbReference>
<dbReference type="EC" id="2.7.1.4" evidence="2"/>
<organism evidence="2 3">
    <name type="scientific">Salinisphaera orenii MK-B5</name>
    <dbReference type="NCBI Taxonomy" id="856730"/>
    <lineage>
        <taxon>Bacteria</taxon>
        <taxon>Pseudomonadati</taxon>
        <taxon>Pseudomonadota</taxon>
        <taxon>Gammaproteobacteria</taxon>
        <taxon>Salinisphaerales</taxon>
        <taxon>Salinisphaeraceae</taxon>
        <taxon>Salinisphaera</taxon>
    </lineage>
</organism>
<sequence>MSATSGLRLGIDLGGTKIEGTVIDAADQVCSQRRVDTPQGDYDATVAAVVDLVQALEQDVAVTGLPVGIGTPGSVDPRSGLLRNANSQCLNGRPLAVDLQSAIGRELRIANDADCLALSEALDGAGAGYASVFGVIMGTGVGGGVVIDGRLLTGCNGVAGEWGHIPLPWARAAEVRSAPRCWCGMDSCLETWLSGPAMTADHMRRGGHELSAHEIVERAEAGERLAGATLKAWLERVARALAMVINLLDPDVIVIGGGLSQIRWLYSEVPKVWAQHVFADQVDTPLCPAQHGAASGVRGAARLWPGA</sequence>
<comment type="caution">
    <text evidence="2">The sequence shown here is derived from an EMBL/GenBank/DDBJ whole genome shotgun (WGS) entry which is preliminary data.</text>
</comment>
<dbReference type="CDD" id="cd24066">
    <property type="entry name" value="ASKHA_NBD_ROK_EcFRK-like"/>
    <property type="match status" value="1"/>
</dbReference>
<dbReference type="InterPro" id="IPR000600">
    <property type="entry name" value="ROK"/>
</dbReference>
<dbReference type="Pfam" id="PF00480">
    <property type="entry name" value="ROK"/>
    <property type="match status" value="1"/>
</dbReference>
<keyword evidence="2" id="KW-0808">Transferase</keyword>
<evidence type="ECO:0000313" key="3">
    <source>
        <dbReference type="Proteomes" id="UP000283993"/>
    </source>
</evidence>
<dbReference type="InterPro" id="IPR043129">
    <property type="entry name" value="ATPase_NBD"/>
</dbReference>
<proteinExistence type="predicted"/>
<dbReference type="EMBL" id="AYKH01000041">
    <property type="protein sequence ID" value="ROO24671.1"/>
    <property type="molecule type" value="Genomic_DNA"/>
</dbReference>
<dbReference type="PANTHER" id="PTHR18964">
    <property type="entry name" value="ROK (REPRESSOR, ORF, KINASE) FAMILY"/>
    <property type="match status" value="1"/>
</dbReference>
<evidence type="ECO:0000313" key="2">
    <source>
        <dbReference type="EMBL" id="ROO24671.1"/>
    </source>
</evidence>
<accession>A0A423PGB6</accession>
<name>A0A423PGB6_9GAMM</name>
<keyword evidence="1" id="KW-0119">Carbohydrate metabolism</keyword>
<dbReference type="Gene3D" id="3.30.420.40">
    <property type="match status" value="2"/>
</dbReference>
<dbReference type="PROSITE" id="PS01125">
    <property type="entry name" value="ROK"/>
    <property type="match status" value="1"/>
</dbReference>
<gene>
    <name evidence="2" type="ORF">SAOR_14195</name>
</gene>
<dbReference type="Proteomes" id="UP000283993">
    <property type="component" value="Unassembled WGS sequence"/>
</dbReference>
<evidence type="ECO:0000256" key="1">
    <source>
        <dbReference type="ARBA" id="ARBA00023277"/>
    </source>
</evidence>
<dbReference type="AlphaFoldDB" id="A0A423PGB6"/>
<keyword evidence="2" id="KW-0418">Kinase</keyword>